<reference evidence="2" key="1">
    <citation type="journal article" date="2013" name="Genetics">
        <title>The draft genome and transcriptome of Panagrellus redivivus are shaped by the harsh demands of a free-living lifestyle.</title>
        <authorList>
            <person name="Srinivasan J."/>
            <person name="Dillman A.R."/>
            <person name="Macchietto M.G."/>
            <person name="Heikkinen L."/>
            <person name="Lakso M."/>
            <person name="Fracchia K.M."/>
            <person name="Antoshechkin I."/>
            <person name="Mortazavi A."/>
            <person name="Wong G."/>
            <person name="Sternberg P.W."/>
        </authorList>
    </citation>
    <scope>NUCLEOTIDE SEQUENCE [LARGE SCALE GENOMIC DNA]</scope>
    <source>
        <strain evidence="2">MT8872</strain>
    </source>
</reference>
<feature type="compositionally biased region" description="Basic and acidic residues" evidence="1">
    <location>
        <begin position="142"/>
        <end position="152"/>
    </location>
</feature>
<name>A0A7E4VKH3_PANRE</name>
<feature type="compositionally biased region" description="Basic and acidic residues" evidence="1">
    <location>
        <begin position="71"/>
        <end position="87"/>
    </location>
</feature>
<sequence>MPRNRARYVKMAQTRWENRADNPIKLNPPITPLPPAPVSATNVPVSPVTTPEAPLLTSSVSQSMKALRNADVSKRQKQKQRDLDRGHQVLAAKKRKSEEREKLKAEEAAKHKSEEAKKQAEEAEKQRKKGSEQKPKAKSKPKPPDRTIHDVDQMSLRTKQRRQADLRKGVQTFFPEGSRITQSPPKTTPIPAEDCVQMLATTGVTVNFLRILRKYGIDV</sequence>
<protein>
    <submittedName>
        <fullName evidence="3">DUF1682 multi-domain protein</fullName>
    </submittedName>
</protein>
<accession>A0A7E4VKH3</accession>
<keyword evidence="2" id="KW-1185">Reference proteome</keyword>
<organism evidence="2 3">
    <name type="scientific">Panagrellus redivivus</name>
    <name type="common">Microworm</name>
    <dbReference type="NCBI Taxonomy" id="6233"/>
    <lineage>
        <taxon>Eukaryota</taxon>
        <taxon>Metazoa</taxon>
        <taxon>Ecdysozoa</taxon>
        <taxon>Nematoda</taxon>
        <taxon>Chromadorea</taxon>
        <taxon>Rhabditida</taxon>
        <taxon>Tylenchina</taxon>
        <taxon>Panagrolaimomorpha</taxon>
        <taxon>Panagrolaimoidea</taxon>
        <taxon>Panagrolaimidae</taxon>
        <taxon>Panagrellus</taxon>
    </lineage>
</organism>
<feature type="compositionally biased region" description="Polar residues" evidence="1">
    <location>
        <begin position="39"/>
        <end position="49"/>
    </location>
</feature>
<reference evidence="3" key="2">
    <citation type="submission" date="2020-10" db="UniProtKB">
        <authorList>
            <consortium name="WormBaseParasite"/>
        </authorList>
    </citation>
    <scope>IDENTIFICATION</scope>
</reference>
<dbReference type="WBParaSite" id="Pan_g2160.t1">
    <property type="protein sequence ID" value="Pan_g2160.t1"/>
    <property type="gene ID" value="Pan_g2160"/>
</dbReference>
<evidence type="ECO:0000256" key="1">
    <source>
        <dbReference type="SAM" id="MobiDB-lite"/>
    </source>
</evidence>
<feature type="compositionally biased region" description="Basic and acidic residues" evidence="1">
    <location>
        <begin position="96"/>
        <end position="135"/>
    </location>
</feature>
<evidence type="ECO:0000313" key="2">
    <source>
        <dbReference type="Proteomes" id="UP000492821"/>
    </source>
</evidence>
<dbReference type="AlphaFoldDB" id="A0A7E4VKH3"/>
<evidence type="ECO:0000313" key="3">
    <source>
        <dbReference type="WBParaSite" id="Pan_g2160.t1"/>
    </source>
</evidence>
<dbReference type="Proteomes" id="UP000492821">
    <property type="component" value="Unassembled WGS sequence"/>
</dbReference>
<feature type="region of interest" description="Disordered" evidence="1">
    <location>
        <begin position="17"/>
        <end position="190"/>
    </location>
</feature>
<proteinExistence type="predicted"/>